<dbReference type="GO" id="GO:0016818">
    <property type="term" value="F:hydrolase activity, acting on acid anhydrides, in phosphorus-containing anhydrides"/>
    <property type="evidence" value="ECO:0007669"/>
    <property type="project" value="InterPro"/>
</dbReference>
<dbReference type="Gene3D" id="3.30.70.2330">
    <property type="match status" value="1"/>
</dbReference>
<keyword evidence="2" id="KW-0378">Hydrolase</keyword>
<gene>
    <name evidence="4" type="ORF">SAMN05216174_101354</name>
</gene>
<evidence type="ECO:0000313" key="4">
    <source>
        <dbReference type="EMBL" id="SDC16727.1"/>
    </source>
</evidence>
<accession>A0A1G6JDJ8</accession>
<dbReference type="RefSeq" id="WP_091447451.1">
    <property type="nucleotide sequence ID" value="NZ_FMZZ01000001.1"/>
</dbReference>
<dbReference type="GO" id="GO:0003676">
    <property type="term" value="F:nucleic acid binding"/>
    <property type="evidence" value="ECO:0007669"/>
    <property type="project" value="InterPro"/>
</dbReference>
<sequence>MEGIGIFVDFDGERLVVQSTNAVGRLALGADRVVLVPDDLLTLAIRDAGTLSNGRLELVTRDGRRYRLDFTRWQREAFAGLHTALAAARGDVVMPRPRVPDVSVTLRGRGYFSQEVVGETHHAGAVEGLAGQTPTGDREFVAEVRREPENRYDPSAVRVSVEGQVVGYLPRDDAAEYGVALDRIGGVGWCRARVWWRRDEAETITSVALDLAEPALLIPLNTVDESARHLMVPPGRPFKLSRLGEHLDVLVPLVRGAYLPGKALVVGSLHVTERVGSRSTSEVVTVRVDGREIGEVSKQTSAKLLPLVDPLTAAGVTCHADVHLIGNALAVEARLFITPPEELPRLRQAGPTGTPARLTTPCGDFFSCRGAPTTVDGFALSGPR</sequence>
<evidence type="ECO:0000256" key="1">
    <source>
        <dbReference type="ARBA" id="ARBA00022723"/>
    </source>
</evidence>
<name>A0A1G6JDJ8_9PSEU</name>
<keyword evidence="5" id="KW-1185">Reference proteome</keyword>
<dbReference type="AlphaFoldDB" id="A0A1G6JDJ8"/>
<dbReference type="GO" id="GO:0008270">
    <property type="term" value="F:zinc ion binding"/>
    <property type="evidence" value="ECO:0007669"/>
    <property type="project" value="InterPro"/>
</dbReference>
<organism evidence="4 5">
    <name type="scientific">Actinokineospora iranica</name>
    <dbReference type="NCBI Taxonomy" id="1271860"/>
    <lineage>
        <taxon>Bacteria</taxon>
        <taxon>Bacillati</taxon>
        <taxon>Actinomycetota</taxon>
        <taxon>Actinomycetes</taxon>
        <taxon>Pseudonocardiales</taxon>
        <taxon>Pseudonocardiaceae</taxon>
        <taxon>Actinokineospora</taxon>
    </lineage>
</organism>
<feature type="domain" description="HIRAN" evidence="3">
    <location>
        <begin position="143"/>
        <end position="181"/>
    </location>
</feature>
<proteinExistence type="predicted"/>
<evidence type="ECO:0000256" key="2">
    <source>
        <dbReference type="ARBA" id="ARBA00022801"/>
    </source>
</evidence>
<dbReference type="OrthoDB" id="9812156at2"/>
<dbReference type="InterPro" id="IPR014905">
    <property type="entry name" value="HIRAN"/>
</dbReference>
<reference evidence="5" key="1">
    <citation type="submission" date="2016-10" db="EMBL/GenBank/DDBJ databases">
        <authorList>
            <person name="Varghese N."/>
            <person name="Submissions S."/>
        </authorList>
    </citation>
    <scope>NUCLEOTIDE SEQUENCE [LARGE SCALE GENOMIC DNA]</scope>
    <source>
        <strain evidence="5">IBRC-M 10403</strain>
    </source>
</reference>
<protein>
    <submittedName>
        <fullName evidence="4">HIRAN domain-containing protein</fullName>
    </submittedName>
</protein>
<evidence type="ECO:0000313" key="5">
    <source>
        <dbReference type="Proteomes" id="UP000199501"/>
    </source>
</evidence>
<evidence type="ECO:0000259" key="3">
    <source>
        <dbReference type="Pfam" id="PF08797"/>
    </source>
</evidence>
<keyword evidence="1" id="KW-0479">Metal-binding</keyword>
<dbReference type="Proteomes" id="UP000199501">
    <property type="component" value="Unassembled WGS sequence"/>
</dbReference>
<dbReference type="EMBL" id="FMZZ01000001">
    <property type="protein sequence ID" value="SDC16727.1"/>
    <property type="molecule type" value="Genomic_DNA"/>
</dbReference>
<dbReference type="Pfam" id="PF08797">
    <property type="entry name" value="HIRAN"/>
    <property type="match status" value="1"/>
</dbReference>
<dbReference type="STRING" id="1271860.SAMN05216174_101354"/>